<feature type="domain" description="Outer membrane protein beta-barrel" evidence="3">
    <location>
        <begin position="10"/>
        <end position="158"/>
    </location>
</feature>
<reference evidence="4 5" key="1">
    <citation type="submission" date="2021-12" db="EMBL/GenBank/DDBJ databases">
        <title>Genome sequencing of bacteria with rrn-lacking chromosome and rrn-plasmid.</title>
        <authorList>
            <person name="Anda M."/>
            <person name="Iwasaki W."/>
        </authorList>
    </citation>
    <scope>NUCLEOTIDE SEQUENCE [LARGE SCALE GENOMIC DNA]</scope>
    <source>
        <strain evidence="4 5">NBRC 15940</strain>
    </source>
</reference>
<evidence type="ECO:0000259" key="3">
    <source>
        <dbReference type="Pfam" id="PF13505"/>
    </source>
</evidence>
<gene>
    <name evidence="4" type="ORF">PEDI_55810</name>
</gene>
<sequence>MKRFFLMTVLAIVCQTSFAQGFELEKLRAGLGLVYASEIKSVGINLNGAYAITEEWEAAVGFTHIFENNAVRYNVLDFDGHYNFYTDGDKLKIYGLAGLGLTFWKVTIPAIDMGFGFSSPETTSTGTEVGLNLGIGANYALSDKLNLAPEIRFTAMDGSYLRIGAAIQYRF</sequence>
<dbReference type="Gene3D" id="2.40.160.20">
    <property type="match status" value="1"/>
</dbReference>
<organism evidence="4 5">
    <name type="scientific">Persicobacter diffluens</name>
    <dbReference type="NCBI Taxonomy" id="981"/>
    <lineage>
        <taxon>Bacteria</taxon>
        <taxon>Pseudomonadati</taxon>
        <taxon>Bacteroidota</taxon>
        <taxon>Cytophagia</taxon>
        <taxon>Cytophagales</taxon>
        <taxon>Persicobacteraceae</taxon>
        <taxon>Persicobacter</taxon>
    </lineage>
</organism>
<evidence type="ECO:0000313" key="5">
    <source>
        <dbReference type="Proteomes" id="UP001310022"/>
    </source>
</evidence>
<dbReference type="Proteomes" id="UP001310022">
    <property type="component" value="Unassembled WGS sequence"/>
</dbReference>
<keyword evidence="5" id="KW-1185">Reference proteome</keyword>
<evidence type="ECO:0000313" key="4">
    <source>
        <dbReference type="EMBL" id="GJM65029.1"/>
    </source>
</evidence>
<name>A0AAN4W553_9BACT</name>
<accession>A0AAN4W553</accession>
<evidence type="ECO:0000256" key="2">
    <source>
        <dbReference type="SAM" id="SignalP"/>
    </source>
</evidence>
<evidence type="ECO:0000256" key="1">
    <source>
        <dbReference type="ARBA" id="ARBA00022729"/>
    </source>
</evidence>
<dbReference type="SUPFAM" id="SSF56925">
    <property type="entry name" value="OMPA-like"/>
    <property type="match status" value="1"/>
</dbReference>
<keyword evidence="1 2" id="KW-0732">Signal</keyword>
<dbReference type="RefSeq" id="WP_060690491.1">
    <property type="nucleotide sequence ID" value="NZ_BQKE01000010.1"/>
</dbReference>
<dbReference type="InterPro" id="IPR011250">
    <property type="entry name" value="OMP/PagP_B-barrel"/>
</dbReference>
<dbReference type="AlphaFoldDB" id="A0AAN4W553"/>
<dbReference type="EMBL" id="BQKE01000010">
    <property type="protein sequence ID" value="GJM65029.1"/>
    <property type="molecule type" value="Genomic_DNA"/>
</dbReference>
<comment type="caution">
    <text evidence="4">The sequence shown here is derived from an EMBL/GenBank/DDBJ whole genome shotgun (WGS) entry which is preliminary data.</text>
</comment>
<dbReference type="Pfam" id="PF13505">
    <property type="entry name" value="OMP_b-brl"/>
    <property type="match status" value="1"/>
</dbReference>
<dbReference type="InterPro" id="IPR027385">
    <property type="entry name" value="Beta-barrel_OMP"/>
</dbReference>
<protein>
    <recommendedName>
        <fullName evidence="3">Outer membrane protein beta-barrel domain-containing protein</fullName>
    </recommendedName>
</protein>
<feature type="signal peptide" evidence="2">
    <location>
        <begin position="1"/>
        <end position="19"/>
    </location>
</feature>
<proteinExistence type="predicted"/>
<feature type="chain" id="PRO_5042952825" description="Outer membrane protein beta-barrel domain-containing protein" evidence="2">
    <location>
        <begin position="20"/>
        <end position="171"/>
    </location>
</feature>